<proteinExistence type="predicted"/>
<dbReference type="Proteomes" id="UP000224329">
    <property type="component" value="Segment"/>
</dbReference>
<evidence type="ECO:0000313" key="3">
    <source>
        <dbReference type="Proteomes" id="UP000224329"/>
    </source>
</evidence>
<protein>
    <recommendedName>
        <fullName evidence="1">DUF7300 domain-containing protein</fullName>
    </recommendedName>
</protein>
<feature type="domain" description="DUF7300" evidence="1">
    <location>
        <begin position="3"/>
        <end position="68"/>
    </location>
</feature>
<keyword evidence="3" id="KW-1185">Reference proteome</keyword>
<gene>
    <name evidence="2" type="ORF">SP35_81</name>
</gene>
<dbReference type="InterPro" id="IPR055724">
    <property type="entry name" value="DUF7300"/>
</dbReference>
<evidence type="ECO:0000313" key="2">
    <source>
        <dbReference type="EMBL" id="AKJ74144.1"/>
    </source>
</evidence>
<reference evidence="2 3" key="1">
    <citation type="journal article" date="2016" name="Virus Genes">
        <title>Genomic characterization of Salmonella bacteriophages isolated from India.</title>
        <authorList>
            <person name="Karpe Y.A."/>
            <person name="Kanade G.D."/>
            <person name="Pingale K.D."/>
            <person name="Arankalle V.A."/>
            <person name="Banerjee K."/>
        </authorList>
    </citation>
    <scope>NUCLEOTIDE SEQUENCE [LARGE SCALE GENOMIC DNA]</scope>
</reference>
<dbReference type="EMBL" id="KR296689">
    <property type="protein sequence ID" value="AKJ74144.1"/>
    <property type="molecule type" value="Genomic_DNA"/>
</dbReference>
<evidence type="ECO:0000259" key="1">
    <source>
        <dbReference type="Pfam" id="PF23974"/>
    </source>
</evidence>
<name>A0A0N7CEB7_9CAUD</name>
<accession>A0A0N7CEB7</accession>
<organism evidence="2 3">
    <name type="scientific">Salmonella phage 35</name>
    <dbReference type="NCBI Taxonomy" id="1654888"/>
    <lineage>
        <taxon>Viruses</taxon>
        <taxon>Duplodnaviria</taxon>
        <taxon>Heunggongvirae</taxon>
        <taxon>Uroviricota</taxon>
        <taxon>Caudoviricetes</taxon>
        <taxon>Casjensviridae</taxon>
        <taxon>Chivirus</taxon>
        <taxon>Chivirus cv35</taxon>
    </lineage>
</organism>
<sequence>MEKVYNAIKGQTLQHWLSIVIKRDESGTATVELHSTIHVNRVSTLSFSWGKEFTDADILNDNDLLRVIYQKYGREIFTAEYTRDFK</sequence>
<dbReference type="Pfam" id="PF23974">
    <property type="entry name" value="DUF7300"/>
    <property type="match status" value="1"/>
</dbReference>